<dbReference type="GO" id="GO:0007169">
    <property type="term" value="P:cell surface receptor protein tyrosine kinase signaling pathway"/>
    <property type="evidence" value="ECO:0007669"/>
    <property type="project" value="TreeGrafter"/>
</dbReference>
<feature type="domain" description="Protein kinase" evidence="11">
    <location>
        <begin position="1118"/>
        <end position="1376"/>
    </location>
</feature>
<dbReference type="Pfam" id="PF07714">
    <property type="entry name" value="PK_Tyr_Ser-Thr"/>
    <property type="match status" value="1"/>
</dbReference>
<keyword evidence="5" id="KW-0418">Kinase</keyword>
<evidence type="ECO:0000256" key="7">
    <source>
        <dbReference type="ARBA" id="ARBA00023136"/>
    </source>
</evidence>
<evidence type="ECO:0000256" key="5">
    <source>
        <dbReference type="ARBA" id="ARBA00022777"/>
    </source>
</evidence>
<dbReference type="PROSITE" id="PS00109">
    <property type="entry name" value="PROTEIN_KINASE_TYR"/>
    <property type="match status" value="1"/>
</dbReference>
<dbReference type="WBParaSite" id="MBELARI_LOCUS16976">
    <property type="protein sequence ID" value="MBELARI_LOCUS16976"/>
    <property type="gene ID" value="MBELARI_LOCUS16976"/>
</dbReference>
<dbReference type="PRINTS" id="PR00109">
    <property type="entry name" value="TYRKINASE"/>
</dbReference>
<evidence type="ECO:0000256" key="9">
    <source>
        <dbReference type="ARBA" id="ARBA00051243"/>
    </source>
</evidence>
<dbReference type="PROSITE" id="PS50011">
    <property type="entry name" value="PROTEIN_KINASE_DOM"/>
    <property type="match status" value="1"/>
</dbReference>
<dbReference type="InterPro" id="IPR050122">
    <property type="entry name" value="RTK"/>
</dbReference>
<dbReference type="Proteomes" id="UP000887575">
    <property type="component" value="Unassembled WGS sequence"/>
</dbReference>
<dbReference type="PANTHER" id="PTHR24416:SF600">
    <property type="entry name" value="PDGF- AND VEGF-RECEPTOR RELATED, ISOFORM J"/>
    <property type="match status" value="1"/>
</dbReference>
<reference evidence="13" key="1">
    <citation type="submission" date="2024-02" db="UniProtKB">
        <authorList>
            <consortium name="WormBaseParasite"/>
        </authorList>
    </citation>
    <scope>IDENTIFICATION</scope>
</reference>
<dbReference type="GO" id="GO:0005524">
    <property type="term" value="F:ATP binding"/>
    <property type="evidence" value="ECO:0007669"/>
    <property type="project" value="UniProtKB-KW"/>
</dbReference>
<evidence type="ECO:0000256" key="2">
    <source>
        <dbReference type="ARBA" id="ARBA00011902"/>
    </source>
</evidence>
<comment type="subcellular location">
    <subcellularLocation>
        <location evidence="1">Endomembrane system</location>
    </subcellularLocation>
</comment>
<dbReference type="GO" id="GO:0004714">
    <property type="term" value="F:transmembrane receptor protein tyrosine kinase activity"/>
    <property type="evidence" value="ECO:0007669"/>
    <property type="project" value="UniProtKB-EC"/>
</dbReference>
<organism evidence="12 13">
    <name type="scientific">Mesorhabditis belari</name>
    <dbReference type="NCBI Taxonomy" id="2138241"/>
    <lineage>
        <taxon>Eukaryota</taxon>
        <taxon>Metazoa</taxon>
        <taxon>Ecdysozoa</taxon>
        <taxon>Nematoda</taxon>
        <taxon>Chromadorea</taxon>
        <taxon>Rhabditida</taxon>
        <taxon>Rhabditina</taxon>
        <taxon>Rhabditomorpha</taxon>
        <taxon>Rhabditoidea</taxon>
        <taxon>Rhabditidae</taxon>
        <taxon>Mesorhabditinae</taxon>
        <taxon>Mesorhabditis</taxon>
    </lineage>
</organism>
<evidence type="ECO:0000313" key="12">
    <source>
        <dbReference type="Proteomes" id="UP000887575"/>
    </source>
</evidence>
<dbReference type="GO" id="GO:0012505">
    <property type="term" value="C:endomembrane system"/>
    <property type="evidence" value="ECO:0007669"/>
    <property type="project" value="UniProtKB-SubCell"/>
</dbReference>
<dbReference type="GO" id="GO:0005886">
    <property type="term" value="C:plasma membrane"/>
    <property type="evidence" value="ECO:0007669"/>
    <property type="project" value="TreeGrafter"/>
</dbReference>
<evidence type="ECO:0000256" key="6">
    <source>
        <dbReference type="ARBA" id="ARBA00022840"/>
    </source>
</evidence>
<evidence type="ECO:0000256" key="1">
    <source>
        <dbReference type="ARBA" id="ARBA00004308"/>
    </source>
</evidence>
<keyword evidence="7 10" id="KW-0472">Membrane</keyword>
<dbReference type="FunFam" id="1.10.510.10:FF:001512">
    <property type="entry name" value="Receptor tyrosine-protein kinase erbB-2"/>
    <property type="match status" value="1"/>
</dbReference>
<sequence>MYILHFLSFSLVIDKRTITITIDKPADVNFDVKWTQNGCNIANGTYCADVRPFNCSEALAWYNQGKTAYADATTRKTLDTQYTTIYHVYGKRMLIFTALTVEGNEFAVTVSTSSGWIRDFRKPLLLTGIRYNAKSNATLTAAALTGDYPVIVANPDTYDNNGGPLVMVKAMHAGIAEELCPDPGKPIDCPPDTIFSVYAGSSPEAPPHLLAKVRGGIPVYSRCTVTTIIPSHNCSFCLLFDTRKADEPLDSPSTWTPYYYPWFHDRGLQMEHLAEYGPAQLNGKFMETNGQARQMIGEISQLSGVSLHVLTFDSGEDGKTCNLMRPTSNQSFTMPPNAPFHFNAFCFQLDWVNETAEAPIGFLISLEEVTHFWELTIDTPSFAIHGNRLQNEERILIFTNSTITLLVDVTQYGANSTLPIIFDGETLPKTAFQNIPFASKSNDRQAKGYFSTTSLTIANKSAFYLRHNPDVHNVEYAVSFRVKEWVNDTRQVLVIPGLQSQDELFYVLVKPKSLVTVVSNPNTYKTSDTFVYPFIMMAPSNESCPLFQGSITCPPTTIYSSFVGADPGYSLNSDHHLADERAGAFKAYITSTAGTMFPNEDCGFCLRFDTRDSPHIYNLNESYLNMNGYSIWTPPYYPWTHDLREKIDYYAQDGAINVGIGGEIVNYANDTAPFFLATVKRMSGSLRVQAHKGAQGAACMTSPYEQQKCASLYQMENPITVKSGYLMIIEEGKGVTSCALTYSLNDAPFVAIPSTDLRSLTTSDQALCIQPCANCTLTIEFTYYCAATQLAECKLVNDEPPLWVNPTDASLSGTECKTSFILPDGTLFVSCGLVARADNLFITWNRDPQNDFALNKSALSIAVLDLVKDSSQYKVLPNGAKSFPVKKSNQTTWLSFVFGDEPKLLKAINSAKKGNVNCSYNLFIHSPDQSAGDRFLMNINENETFVDQYLINRVYAFQVPPGCTPIFTMEPIELASMGHKDRLVGPQRSIAVGHNDRLRWVTTIDCSGSQRSTALGHNDRLQIVSSSDYDWPREFSLKNVTSIVLSWAPTSSSAHNGALAFISAGKSTAKGEAEKIGESIPWLWIVLGMSVSLILLITTIIVYLYRLMPRFTGLSINVLSPDEVDAWEIASIYLDDEHTVAIKMPHQIASDQDKADIIQEIDFMKTLKVHPHILTMLGCSKDPDTPLIIMQLCSKGDLLSLLRKSKRDDDSQDRLTNDDLVPLAWQISDALNYLATQNMIHRDVAARNVLFSDDKMAKLSDFGLCRLSNELFYKTKGGKLPIKWMAPESIEMGIFAEETDVWSFGVLLFELFTFGAAPYMTQAPEDILNFLKAENRLEFPEESPAIIKTLFDSCAELDPKKRPKFAEIREILYNFIDRGNAVQNGYIELHNSYYRESDSTEQVEEARIVTKGFEKPNDYKSFPKAPG</sequence>
<dbReference type="InterPro" id="IPR001245">
    <property type="entry name" value="Ser-Thr/Tyr_kinase_cat_dom"/>
</dbReference>
<evidence type="ECO:0000256" key="10">
    <source>
        <dbReference type="SAM" id="Phobius"/>
    </source>
</evidence>
<keyword evidence="6" id="KW-0067">ATP-binding</keyword>
<comment type="catalytic activity">
    <reaction evidence="9">
        <text>L-tyrosyl-[protein] + ATP = O-phospho-L-tyrosyl-[protein] + ADP + H(+)</text>
        <dbReference type="Rhea" id="RHEA:10596"/>
        <dbReference type="Rhea" id="RHEA-COMP:10136"/>
        <dbReference type="Rhea" id="RHEA-COMP:20101"/>
        <dbReference type="ChEBI" id="CHEBI:15378"/>
        <dbReference type="ChEBI" id="CHEBI:30616"/>
        <dbReference type="ChEBI" id="CHEBI:46858"/>
        <dbReference type="ChEBI" id="CHEBI:61978"/>
        <dbReference type="ChEBI" id="CHEBI:456216"/>
        <dbReference type="EC" id="2.7.10.1"/>
    </reaction>
</comment>
<evidence type="ECO:0000256" key="3">
    <source>
        <dbReference type="ARBA" id="ARBA00022679"/>
    </source>
</evidence>
<accession>A0AAF3ES65</accession>
<dbReference type="PANTHER" id="PTHR24416">
    <property type="entry name" value="TYROSINE-PROTEIN KINASE RECEPTOR"/>
    <property type="match status" value="1"/>
</dbReference>
<dbReference type="InterPro" id="IPR020635">
    <property type="entry name" value="Tyr_kinase_cat_dom"/>
</dbReference>
<keyword evidence="8" id="KW-0829">Tyrosine-protein kinase</keyword>
<dbReference type="CDD" id="cd00192">
    <property type="entry name" value="PTKc"/>
    <property type="match status" value="1"/>
</dbReference>
<dbReference type="SMART" id="SM00219">
    <property type="entry name" value="TyrKc"/>
    <property type="match status" value="1"/>
</dbReference>
<keyword evidence="10" id="KW-1133">Transmembrane helix</keyword>
<dbReference type="InterPro" id="IPR011009">
    <property type="entry name" value="Kinase-like_dom_sf"/>
</dbReference>
<evidence type="ECO:0000256" key="4">
    <source>
        <dbReference type="ARBA" id="ARBA00022741"/>
    </source>
</evidence>
<evidence type="ECO:0000313" key="13">
    <source>
        <dbReference type="WBParaSite" id="MBELARI_LOCUS16976"/>
    </source>
</evidence>
<keyword evidence="10" id="KW-0812">Transmembrane</keyword>
<dbReference type="Gene3D" id="1.10.510.10">
    <property type="entry name" value="Transferase(Phosphotransferase) domain 1"/>
    <property type="match status" value="1"/>
</dbReference>
<keyword evidence="12" id="KW-1185">Reference proteome</keyword>
<evidence type="ECO:0000256" key="8">
    <source>
        <dbReference type="ARBA" id="ARBA00023137"/>
    </source>
</evidence>
<dbReference type="EC" id="2.7.10.1" evidence="2"/>
<dbReference type="GO" id="GO:0061564">
    <property type="term" value="P:axon development"/>
    <property type="evidence" value="ECO:0007669"/>
    <property type="project" value="UniProtKB-ARBA"/>
</dbReference>
<keyword evidence="4" id="KW-0547">Nucleotide-binding</keyword>
<dbReference type="InterPro" id="IPR008266">
    <property type="entry name" value="Tyr_kinase_AS"/>
</dbReference>
<dbReference type="GO" id="GO:0048680">
    <property type="term" value="P:positive regulation of axon regeneration"/>
    <property type="evidence" value="ECO:0007669"/>
    <property type="project" value="UniProtKB-ARBA"/>
</dbReference>
<dbReference type="SUPFAM" id="SSF56112">
    <property type="entry name" value="Protein kinase-like (PK-like)"/>
    <property type="match status" value="1"/>
</dbReference>
<name>A0AAF3ES65_9BILA</name>
<protein>
    <recommendedName>
        <fullName evidence="2">receptor protein-tyrosine kinase</fullName>
        <ecNumber evidence="2">2.7.10.1</ecNumber>
    </recommendedName>
</protein>
<evidence type="ECO:0000259" key="11">
    <source>
        <dbReference type="PROSITE" id="PS50011"/>
    </source>
</evidence>
<dbReference type="GO" id="GO:0043235">
    <property type="term" value="C:receptor complex"/>
    <property type="evidence" value="ECO:0007669"/>
    <property type="project" value="TreeGrafter"/>
</dbReference>
<dbReference type="InterPro" id="IPR000719">
    <property type="entry name" value="Prot_kinase_dom"/>
</dbReference>
<keyword evidence="3" id="KW-0808">Transferase</keyword>
<proteinExistence type="predicted"/>
<feature type="transmembrane region" description="Helical" evidence="10">
    <location>
        <begin position="1082"/>
        <end position="1105"/>
    </location>
</feature>